<gene>
    <name evidence="2" type="ORF">SOCE26_097290</name>
</gene>
<evidence type="ECO:0000313" key="3">
    <source>
        <dbReference type="Proteomes" id="UP000238348"/>
    </source>
</evidence>
<dbReference type="InterPro" id="IPR036928">
    <property type="entry name" value="AS_sf"/>
</dbReference>
<dbReference type="EMBL" id="CP012673">
    <property type="protein sequence ID" value="AUX48198.1"/>
    <property type="molecule type" value="Genomic_DNA"/>
</dbReference>
<sequence length="550" mass="57802">MKKNTRLGIGWATVIVFGFALGVPGTTKGESGRDRGSRTGDSAINVAELTVLDVQQAYRDDQYTAEELVRTYLQRIWQYEGSYNAFTSMNPNAIAQAREIDRRRRYGEPLGPLAGIPVVIKESMDHVGLPSTAGWAPLSSRAAGGVDLFPSKNSVVVDRLIAAGAIILGKTNIPAFSDDGTRANSSWAGPTYNAVNKRLAPGASSSGTATAVAGNFAVLGLAEETGGSIQNPAAAQSLVGVKPTFALVPTAGTVPLASSTRDVIGPIARTVRDAALVMDVLAGYSPEDPKTAAANGRLPPGGYTARLSETALSGMRIGLYGPGWRLDALSPETEGLYAQAVEELEIEGATVVEDPFAGSGFADLALPGEPYDMRGTESLAYDFQSYLKGLSFDGATVGSIDGLAAITGISPFQQDGGPLSWYVDKLAVLADSLNQPEDVPDLSGFWALRNQYLSVFDSVMAANDLDALAFPQTFGTVPELFSADTYPATTESAINIAGLPGVVVPAGQYSNGAPFALIFVGPRWSEPALLAFAYDYEQATQHRIEANLSL</sequence>
<protein>
    <submittedName>
        <fullName evidence="2">Amidase</fullName>
        <ecNumber evidence="2">3.5.1.4</ecNumber>
    </submittedName>
</protein>
<reference evidence="2 3" key="1">
    <citation type="submission" date="2015-09" db="EMBL/GenBank/DDBJ databases">
        <title>Sorangium comparison.</title>
        <authorList>
            <person name="Zaburannyi N."/>
            <person name="Bunk B."/>
            <person name="Overmann J."/>
            <person name="Mueller R."/>
        </authorList>
    </citation>
    <scope>NUCLEOTIDE SEQUENCE [LARGE SCALE GENOMIC DNA]</scope>
    <source>
        <strain evidence="2 3">So ce26</strain>
    </source>
</reference>
<dbReference type="GO" id="GO:0004040">
    <property type="term" value="F:amidase activity"/>
    <property type="evidence" value="ECO:0007669"/>
    <property type="project" value="UniProtKB-EC"/>
</dbReference>
<name>A0A2L0F9D0_SORCE</name>
<dbReference type="InterPro" id="IPR023631">
    <property type="entry name" value="Amidase_dom"/>
</dbReference>
<dbReference type="Proteomes" id="UP000238348">
    <property type="component" value="Chromosome"/>
</dbReference>
<organism evidence="2 3">
    <name type="scientific">Sorangium cellulosum</name>
    <name type="common">Polyangium cellulosum</name>
    <dbReference type="NCBI Taxonomy" id="56"/>
    <lineage>
        <taxon>Bacteria</taxon>
        <taxon>Pseudomonadati</taxon>
        <taxon>Myxococcota</taxon>
        <taxon>Polyangia</taxon>
        <taxon>Polyangiales</taxon>
        <taxon>Polyangiaceae</taxon>
        <taxon>Sorangium</taxon>
    </lineage>
</organism>
<proteinExistence type="predicted"/>
<keyword evidence="2" id="KW-0378">Hydrolase</keyword>
<dbReference type="SUPFAM" id="SSF75304">
    <property type="entry name" value="Amidase signature (AS) enzymes"/>
    <property type="match status" value="1"/>
</dbReference>
<dbReference type="PANTHER" id="PTHR42678:SF34">
    <property type="entry name" value="OS04G0183300 PROTEIN"/>
    <property type="match status" value="1"/>
</dbReference>
<dbReference type="Gene3D" id="3.90.1300.10">
    <property type="entry name" value="Amidase signature (AS) domain"/>
    <property type="match status" value="1"/>
</dbReference>
<feature type="domain" description="Amidase" evidence="1">
    <location>
        <begin position="67"/>
        <end position="353"/>
    </location>
</feature>
<dbReference type="Pfam" id="PF01425">
    <property type="entry name" value="Amidase"/>
    <property type="match status" value="1"/>
</dbReference>
<accession>A0A2L0F9D0</accession>
<evidence type="ECO:0000313" key="2">
    <source>
        <dbReference type="EMBL" id="AUX48198.1"/>
    </source>
</evidence>
<dbReference type="AlphaFoldDB" id="A0A2L0F9D0"/>
<dbReference type="EC" id="3.5.1.4" evidence="2"/>
<dbReference type="PANTHER" id="PTHR42678">
    <property type="entry name" value="AMIDASE"/>
    <property type="match status" value="1"/>
</dbReference>
<evidence type="ECO:0000259" key="1">
    <source>
        <dbReference type="Pfam" id="PF01425"/>
    </source>
</evidence>